<organism evidence="3 4">
    <name type="scientific">Nereida ignava</name>
    <dbReference type="NCBI Taxonomy" id="282199"/>
    <lineage>
        <taxon>Bacteria</taxon>
        <taxon>Pseudomonadati</taxon>
        <taxon>Pseudomonadota</taxon>
        <taxon>Alphaproteobacteria</taxon>
        <taxon>Rhodobacterales</taxon>
        <taxon>Roseobacteraceae</taxon>
        <taxon>Nereida</taxon>
    </lineage>
</organism>
<dbReference type="InterPro" id="IPR029069">
    <property type="entry name" value="HotDog_dom_sf"/>
</dbReference>
<dbReference type="PANTHER" id="PTHR31793:SF27">
    <property type="entry name" value="NOVEL THIOESTERASE SUPERFAMILY DOMAIN AND SAPOSIN A-TYPE DOMAIN CONTAINING PROTEIN (0610012H03RIK)"/>
    <property type="match status" value="1"/>
</dbReference>
<dbReference type="Gene3D" id="3.10.129.10">
    <property type="entry name" value="Hotdog Thioesterase"/>
    <property type="match status" value="1"/>
</dbReference>
<dbReference type="STRING" id="282199.GCA_001049735_00200"/>
<keyword evidence="2 3" id="KW-0378">Hydrolase</keyword>
<protein>
    <submittedName>
        <fullName evidence="3">Acyl-CoA thioester hydrolase, YbgC/YbaW family</fullName>
    </submittedName>
</protein>
<dbReference type="GO" id="GO:0047617">
    <property type="term" value="F:fatty acyl-CoA hydrolase activity"/>
    <property type="evidence" value="ECO:0007669"/>
    <property type="project" value="TreeGrafter"/>
</dbReference>
<dbReference type="EMBL" id="CVQV01000002">
    <property type="protein sequence ID" value="CRK74174.1"/>
    <property type="molecule type" value="Genomic_DNA"/>
</dbReference>
<dbReference type="Proteomes" id="UP000048949">
    <property type="component" value="Unassembled WGS sequence"/>
</dbReference>
<gene>
    <name evidence="3" type="ORF">NIG5292_00200</name>
</gene>
<dbReference type="SUPFAM" id="SSF54637">
    <property type="entry name" value="Thioesterase/thiol ester dehydrase-isomerase"/>
    <property type="match status" value="1"/>
</dbReference>
<reference evidence="3 4" key="1">
    <citation type="submission" date="2015-04" db="EMBL/GenBank/DDBJ databases">
        <authorList>
            <person name="Syromyatnikov M.Y."/>
            <person name="Popov V.N."/>
        </authorList>
    </citation>
    <scope>NUCLEOTIDE SEQUENCE [LARGE SCALE GENOMIC DNA]</scope>
    <source>
        <strain evidence="3 4">CECT 5292</strain>
    </source>
</reference>
<evidence type="ECO:0000256" key="2">
    <source>
        <dbReference type="ARBA" id="ARBA00022801"/>
    </source>
</evidence>
<dbReference type="Pfam" id="PF13279">
    <property type="entry name" value="4HBT_2"/>
    <property type="match status" value="1"/>
</dbReference>
<comment type="similarity">
    <text evidence="1">Belongs to the 4-hydroxybenzoyl-CoA thioesterase family.</text>
</comment>
<dbReference type="InterPro" id="IPR050563">
    <property type="entry name" value="4-hydroxybenzoyl-CoA_TE"/>
</dbReference>
<keyword evidence="4" id="KW-1185">Reference proteome</keyword>
<dbReference type="AlphaFoldDB" id="A0A0U1NHH7"/>
<dbReference type="PANTHER" id="PTHR31793">
    <property type="entry name" value="4-HYDROXYBENZOYL-COA THIOESTERASE FAMILY MEMBER"/>
    <property type="match status" value="1"/>
</dbReference>
<name>A0A0U1NHH7_9RHOB</name>
<sequence length="171" mass="19037">MITHGRRTLIANGDPVTLPFLTPLNTTQLRSVGIPEPWAFGVADKVRFGELDALGHVNNVAYMSWFEVVRIHYFRNYGVSDYKSADRPRLVLANANVTYKAEMYLGQDYIATARTAQFGNTSFTMEYAVYGDTLHATGSAVIVQLNQDGTKRALSEALKEKMARLDSATPR</sequence>
<dbReference type="CDD" id="cd00586">
    <property type="entry name" value="4HBT"/>
    <property type="match status" value="1"/>
</dbReference>
<evidence type="ECO:0000313" key="3">
    <source>
        <dbReference type="EMBL" id="CRK74174.1"/>
    </source>
</evidence>
<evidence type="ECO:0000313" key="4">
    <source>
        <dbReference type="Proteomes" id="UP000048949"/>
    </source>
</evidence>
<proteinExistence type="inferred from homology"/>
<accession>A0A0U1NHH7</accession>
<evidence type="ECO:0000256" key="1">
    <source>
        <dbReference type="ARBA" id="ARBA00005953"/>
    </source>
</evidence>